<accession>A0A0C2IVI7</accession>
<evidence type="ECO:0000313" key="2">
    <source>
        <dbReference type="Proteomes" id="UP000031668"/>
    </source>
</evidence>
<dbReference type="Proteomes" id="UP000031668">
    <property type="component" value="Unassembled WGS sequence"/>
</dbReference>
<sequence length="123" mass="14771">MRHVFKYAPDYMGHPRPKFDIEDASIPPEINLMFPMFYNVMNKCIYYFSNYTISFYQIRRSFIVKTELYRFVFNISSMAIDVYMKLSFILDSSSNLFVLCLRTNFVKLLARNVTDFEYSQNNL</sequence>
<protein>
    <submittedName>
        <fullName evidence="1">Uncharacterized protein</fullName>
    </submittedName>
</protein>
<comment type="caution">
    <text evidence="1">The sequence shown here is derived from an EMBL/GenBank/DDBJ whole genome shotgun (WGS) entry which is preliminary data.</text>
</comment>
<dbReference type="AlphaFoldDB" id="A0A0C2IVI7"/>
<organism evidence="1 2">
    <name type="scientific">Thelohanellus kitauei</name>
    <name type="common">Myxosporean</name>
    <dbReference type="NCBI Taxonomy" id="669202"/>
    <lineage>
        <taxon>Eukaryota</taxon>
        <taxon>Metazoa</taxon>
        <taxon>Cnidaria</taxon>
        <taxon>Myxozoa</taxon>
        <taxon>Myxosporea</taxon>
        <taxon>Bivalvulida</taxon>
        <taxon>Platysporina</taxon>
        <taxon>Myxobolidae</taxon>
        <taxon>Thelohanellus</taxon>
    </lineage>
</organism>
<gene>
    <name evidence="1" type="ORF">RF11_04399</name>
</gene>
<dbReference type="EMBL" id="JWZT01005403">
    <property type="protein sequence ID" value="KII60862.1"/>
    <property type="molecule type" value="Genomic_DNA"/>
</dbReference>
<keyword evidence="2" id="KW-1185">Reference proteome</keyword>
<proteinExistence type="predicted"/>
<name>A0A0C2IVI7_THEKT</name>
<evidence type="ECO:0000313" key="1">
    <source>
        <dbReference type="EMBL" id="KII60862.1"/>
    </source>
</evidence>
<reference evidence="1 2" key="1">
    <citation type="journal article" date="2014" name="Genome Biol. Evol.">
        <title>The genome of the myxosporean Thelohanellus kitauei shows adaptations to nutrient acquisition within its fish host.</title>
        <authorList>
            <person name="Yang Y."/>
            <person name="Xiong J."/>
            <person name="Zhou Z."/>
            <person name="Huo F."/>
            <person name="Miao W."/>
            <person name="Ran C."/>
            <person name="Liu Y."/>
            <person name="Zhang J."/>
            <person name="Feng J."/>
            <person name="Wang M."/>
            <person name="Wang M."/>
            <person name="Wang L."/>
            <person name="Yao B."/>
        </authorList>
    </citation>
    <scope>NUCLEOTIDE SEQUENCE [LARGE SCALE GENOMIC DNA]</scope>
    <source>
        <strain evidence="1">Wuqing</strain>
    </source>
</reference>